<dbReference type="PANTHER" id="PTHR11061">
    <property type="entry name" value="RNA M5U METHYLTRANSFERASE"/>
    <property type="match status" value="1"/>
</dbReference>
<dbReference type="SUPFAM" id="SSF53335">
    <property type="entry name" value="S-adenosyl-L-methionine-dependent methyltransferases"/>
    <property type="match status" value="1"/>
</dbReference>
<keyword evidence="3" id="KW-0949">S-adenosyl-L-methionine</keyword>
<proteinExistence type="predicted"/>
<name>A0AAJ2U5X9_ALKPS</name>
<dbReference type="PANTHER" id="PTHR11061:SF45">
    <property type="match status" value="1"/>
</dbReference>
<evidence type="ECO:0000256" key="2">
    <source>
        <dbReference type="ARBA" id="ARBA00022679"/>
    </source>
</evidence>
<evidence type="ECO:0000256" key="1">
    <source>
        <dbReference type="ARBA" id="ARBA00022603"/>
    </source>
</evidence>
<dbReference type="Gene3D" id="2.40.50.1070">
    <property type="match status" value="1"/>
</dbReference>
<protein>
    <submittedName>
        <fullName evidence="4">23S rRNA (Uracil-5-)-methyltransferase RumA</fullName>
    </submittedName>
</protein>
<feature type="non-terminal residue" evidence="4">
    <location>
        <position position="82"/>
    </location>
</feature>
<dbReference type="EMBL" id="JAWJAY010001188">
    <property type="protein sequence ID" value="MDV2888270.1"/>
    <property type="molecule type" value="Genomic_DNA"/>
</dbReference>
<organism evidence="4 5">
    <name type="scientific">Alkalihalophilus pseudofirmus</name>
    <name type="common">Bacillus pseudofirmus</name>
    <dbReference type="NCBI Taxonomy" id="79885"/>
    <lineage>
        <taxon>Bacteria</taxon>
        <taxon>Bacillati</taxon>
        <taxon>Bacillota</taxon>
        <taxon>Bacilli</taxon>
        <taxon>Bacillales</taxon>
        <taxon>Bacillaceae</taxon>
        <taxon>Alkalihalophilus</taxon>
    </lineage>
</organism>
<dbReference type="GO" id="GO:0070041">
    <property type="term" value="F:rRNA (uridine-C5-)-methyltransferase activity"/>
    <property type="evidence" value="ECO:0007669"/>
    <property type="project" value="TreeGrafter"/>
</dbReference>
<dbReference type="AlphaFoldDB" id="A0AAJ2U5X9"/>
<sequence>GYRNKSSFQVAEKNGKLLAGLYGLNSHQLINIDQCAVQHSQTNEATATVKQILQDLRIPIYNEKTRKGVVRTIVTRVGVQTG</sequence>
<accession>A0AAJ2U5X9</accession>
<dbReference type="Proteomes" id="UP001285636">
    <property type="component" value="Unassembled WGS sequence"/>
</dbReference>
<dbReference type="GO" id="GO:0070475">
    <property type="term" value="P:rRNA base methylation"/>
    <property type="evidence" value="ECO:0007669"/>
    <property type="project" value="TreeGrafter"/>
</dbReference>
<keyword evidence="2" id="KW-0808">Transferase</keyword>
<dbReference type="InterPro" id="IPR010280">
    <property type="entry name" value="U5_MeTrfase_fam"/>
</dbReference>
<evidence type="ECO:0000313" key="4">
    <source>
        <dbReference type="EMBL" id="MDV2888270.1"/>
    </source>
</evidence>
<evidence type="ECO:0000313" key="5">
    <source>
        <dbReference type="Proteomes" id="UP001285636"/>
    </source>
</evidence>
<reference evidence="4" key="1">
    <citation type="submission" date="2023-10" db="EMBL/GenBank/DDBJ databases">
        <title>Screening of Alkalihalophilus pseudofirmusBZ-TG-HK211 and Its Alleviation of Salt Stress on Rapeseed Growth.</title>
        <authorList>
            <person name="Zhao B."/>
            <person name="Guo T."/>
        </authorList>
    </citation>
    <scope>NUCLEOTIDE SEQUENCE</scope>
    <source>
        <strain evidence="4">BZ-TG-HK211</strain>
    </source>
</reference>
<gene>
    <name evidence="4" type="ORF">RYX45_24215</name>
</gene>
<feature type="non-terminal residue" evidence="4">
    <location>
        <position position="1"/>
    </location>
</feature>
<comment type="caution">
    <text evidence="4">The sequence shown here is derived from an EMBL/GenBank/DDBJ whole genome shotgun (WGS) entry which is preliminary data.</text>
</comment>
<evidence type="ECO:0000256" key="3">
    <source>
        <dbReference type="ARBA" id="ARBA00022691"/>
    </source>
</evidence>
<dbReference type="InterPro" id="IPR029063">
    <property type="entry name" value="SAM-dependent_MTases_sf"/>
</dbReference>
<keyword evidence="1" id="KW-0489">Methyltransferase</keyword>